<evidence type="ECO:0000313" key="2">
    <source>
        <dbReference type="Proteomes" id="UP000046392"/>
    </source>
</evidence>
<dbReference type="WBParaSite" id="SPAL_0000413300.1">
    <property type="protein sequence ID" value="SPAL_0000413300.1"/>
    <property type="gene ID" value="SPAL_0000413300"/>
</dbReference>
<feature type="chain" id="PRO_5005894120" evidence="1">
    <location>
        <begin position="21"/>
        <end position="104"/>
    </location>
</feature>
<dbReference type="AlphaFoldDB" id="A0A0N5BDQ0"/>
<feature type="signal peptide" evidence="1">
    <location>
        <begin position="1"/>
        <end position="20"/>
    </location>
</feature>
<protein>
    <submittedName>
        <fullName evidence="3">Uncharacterized protein</fullName>
    </submittedName>
</protein>
<organism evidence="2 3">
    <name type="scientific">Strongyloides papillosus</name>
    <name type="common">Intestinal threadworm</name>
    <dbReference type="NCBI Taxonomy" id="174720"/>
    <lineage>
        <taxon>Eukaryota</taxon>
        <taxon>Metazoa</taxon>
        <taxon>Ecdysozoa</taxon>
        <taxon>Nematoda</taxon>
        <taxon>Chromadorea</taxon>
        <taxon>Rhabditida</taxon>
        <taxon>Tylenchina</taxon>
        <taxon>Panagrolaimomorpha</taxon>
        <taxon>Strongyloidoidea</taxon>
        <taxon>Strongyloididae</taxon>
        <taxon>Strongyloides</taxon>
    </lineage>
</organism>
<dbReference type="Proteomes" id="UP000046392">
    <property type="component" value="Unplaced"/>
</dbReference>
<sequence>MHFIKYLTVLVLLAVQYSFQDDTTTYATTPGCTYNCGFGTTQEAPTDSVTRKKRSFAKVLEKMKAKAEKLAKKATDGAVKAFDKTKNAAEKMVDKANLAMRKLF</sequence>
<evidence type="ECO:0000256" key="1">
    <source>
        <dbReference type="SAM" id="SignalP"/>
    </source>
</evidence>
<keyword evidence="1" id="KW-0732">Signal</keyword>
<reference evidence="3" key="1">
    <citation type="submission" date="2017-02" db="UniProtKB">
        <authorList>
            <consortium name="WormBaseParasite"/>
        </authorList>
    </citation>
    <scope>IDENTIFICATION</scope>
</reference>
<accession>A0A0N5BDQ0</accession>
<keyword evidence="2" id="KW-1185">Reference proteome</keyword>
<evidence type="ECO:0000313" key="3">
    <source>
        <dbReference type="WBParaSite" id="SPAL_0000413300.1"/>
    </source>
</evidence>
<proteinExistence type="predicted"/>
<name>A0A0N5BDQ0_STREA</name>